<keyword evidence="2" id="KW-0472">Membrane</keyword>
<feature type="transmembrane region" description="Helical" evidence="2">
    <location>
        <begin position="135"/>
        <end position="157"/>
    </location>
</feature>
<evidence type="ECO:0000256" key="1">
    <source>
        <dbReference type="SAM" id="MobiDB-lite"/>
    </source>
</evidence>
<dbReference type="VEuPathDB" id="TriTrypDB:TvY486_1006350"/>
<gene>
    <name evidence="3" type="ORF">TVY486_1006350</name>
</gene>
<reference evidence="3" key="1">
    <citation type="journal article" date="2012" name="Proc. Natl. Acad. Sci. U.S.A.">
        <title>Antigenic diversity is generated by distinct evolutionary mechanisms in African trypanosome species.</title>
        <authorList>
            <person name="Jackson A.P."/>
            <person name="Berry A."/>
            <person name="Aslett M."/>
            <person name="Allison H.C."/>
            <person name="Burton P."/>
            <person name="Vavrova-Anderson J."/>
            <person name="Brown R."/>
            <person name="Browne H."/>
            <person name="Corton N."/>
            <person name="Hauser H."/>
            <person name="Gamble J."/>
            <person name="Gilderthorp R."/>
            <person name="Marcello L."/>
            <person name="McQuillan J."/>
            <person name="Otto T.D."/>
            <person name="Quail M.A."/>
            <person name="Sanders M.J."/>
            <person name="van Tonder A."/>
            <person name="Ginger M.L."/>
            <person name="Field M.C."/>
            <person name="Barry J.D."/>
            <person name="Hertz-Fowler C."/>
            <person name="Berriman M."/>
        </authorList>
    </citation>
    <scope>NUCLEOTIDE SEQUENCE</scope>
    <source>
        <strain evidence="3">Y486</strain>
    </source>
</reference>
<protein>
    <submittedName>
        <fullName evidence="3">Uncharacterized protein</fullName>
    </submittedName>
</protein>
<feature type="region of interest" description="Disordered" evidence="1">
    <location>
        <begin position="261"/>
        <end position="286"/>
    </location>
</feature>
<feature type="transmembrane region" description="Helical" evidence="2">
    <location>
        <begin position="13"/>
        <end position="33"/>
    </location>
</feature>
<keyword evidence="2" id="KW-0812">Transmembrane</keyword>
<feature type="compositionally biased region" description="Gly residues" evidence="1">
    <location>
        <begin position="271"/>
        <end position="282"/>
    </location>
</feature>
<evidence type="ECO:0000313" key="3">
    <source>
        <dbReference type="EMBL" id="CCC51586.1"/>
    </source>
</evidence>
<name>G0U6T1_TRYVY</name>
<proteinExistence type="predicted"/>
<feature type="transmembrane region" description="Helical" evidence="2">
    <location>
        <begin position="178"/>
        <end position="198"/>
    </location>
</feature>
<organism evidence="3">
    <name type="scientific">Trypanosoma vivax (strain Y486)</name>
    <dbReference type="NCBI Taxonomy" id="1055687"/>
    <lineage>
        <taxon>Eukaryota</taxon>
        <taxon>Discoba</taxon>
        <taxon>Euglenozoa</taxon>
        <taxon>Kinetoplastea</taxon>
        <taxon>Metakinetoplastina</taxon>
        <taxon>Trypanosomatida</taxon>
        <taxon>Trypanosomatidae</taxon>
        <taxon>Trypanosoma</taxon>
        <taxon>Duttonella</taxon>
    </lineage>
</organism>
<dbReference type="OMA" id="HLVNDDW"/>
<sequence length="321" mass="35192">MELALCHVIPRDIVLQLVLLLLFASCIVQLLIVSSYGGKVGLGDISLYGSSNSSVNTVFISTRSTLYVSDESVVCHMESHAGFIHASCARFVSSFRVACGLFLASFMVSIIGFIANTFFVVPLSKTTMFVLASEVILFVLPFALHSTGVIVFFHFCIYNAKKTIRAVVSSDGDLHYRFGYLSILMVVSEVLLLIGFVISTGRYVCALVCRRSLKQRDIVRGDIGHFMQHHLVNDDWERQKNVLKSHARSVQLEIVVHVDSGSGKDESFAGTGTGPGTGTGTGDEGEGGSPFFFRTVRCLSLYEMQCNNYPNTTPRDSEPTK</sequence>
<dbReference type="AlphaFoldDB" id="G0U6T1"/>
<keyword evidence="2" id="KW-1133">Transmembrane helix</keyword>
<evidence type="ECO:0000256" key="2">
    <source>
        <dbReference type="SAM" id="Phobius"/>
    </source>
</evidence>
<feature type="transmembrane region" description="Helical" evidence="2">
    <location>
        <begin position="100"/>
        <end position="123"/>
    </location>
</feature>
<dbReference type="EMBL" id="HE573026">
    <property type="protein sequence ID" value="CCC51586.1"/>
    <property type="molecule type" value="Genomic_DNA"/>
</dbReference>
<accession>G0U6T1</accession>